<keyword evidence="3" id="KW-1185">Reference proteome</keyword>
<keyword evidence="1" id="KW-0732">Signal</keyword>
<evidence type="ECO:0000256" key="1">
    <source>
        <dbReference type="SAM" id="SignalP"/>
    </source>
</evidence>
<reference evidence="2 3" key="1">
    <citation type="submission" date="2017-12" db="EMBL/GenBank/DDBJ databases">
        <title>Integrating genomic resources of turbot (Scophthalmus maximus) in depth evaluation of genetic and physical mapping variation across individuals.</title>
        <authorList>
            <person name="Martinez P."/>
        </authorList>
    </citation>
    <scope>NUCLEOTIDE SEQUENCE [LARGE SCALE GENOMIC DNA]</scope>
</reference>
<organism evidence="2 3">
    <name type="scientific">Scophthalmus maximus</name>
    <name type="common">Turbot</name>
    <name type="synonym">Psetta maxima</name>
    <dbReference type="NCBI Taxonomy" id="52904"/>
    <lineage>
        <taxon>Eukaryota</taxon>
        <taxon>Metazoa</taxon>
        <taxon>Chordata</taxon>
        <taxon>Craniata</taxon>
        <taxon>Vertebrata</taxon>
        <taxon>Euteleostomi</taxon>
        <taxon>Actinopterygii</taxon>
        <taxon>Neopterygii</taxon>
        <taxon>Teleostei</taxon>
        <taxon>Neoteleostei</taxon>
        <taxon>Acanthomorphata</taxon>
        <taxon>Carangaria</taxon>
        <taxon>Pleuronectiformes</taxon>
        <taxon>Pleuronectoidei</taxon>
        <taxon>Scophthalmidae</taxon>
        <taxon>Scophthalmus</taxon>
    </lineage>
</organism>
<feature type="signal peptide" evidence="1">
    <location>
        <begin position="1"/>
        <end position="22"/>
    </location>
</feature>
<accession>A0A2U9BZM2</accession>
<sequence length="137" mass="15928">MCLTGTLLRSVLVVLLLTNTCGKRRCNFKEILDSYRVVILVELQNLARRILVSIYGMTQQIRCQRGGRLQFDLEKPVESMEQLIIHKCSPDYLGKRNSCSAVKKIRGKKRKRNRVIKVIKTLITCWQKLQSIYMLSK</sequence>
<gene>
    <name evidence="2" type="ORF">SMAX5B_014486</name>
</gene>
<feature type="chain" id="PRO_5015874247" description="Secreted protein" evidence="1">
    <location>
        <begin position="23"/>
        <end position="137"/>
    </location>
</feature>
<dbReference type="Proteomes" id="UP000246464">
    <property type="component" value="Chromosome 11"/>
</dbReference>
<proteinExistence type="predicted"/>
<evidence type="ECO:0008006" key="4">
    <source>
        <dbReference type="Google" id="ProtNLM"/>
    </source>
</evidence>
<name>A0A2U9BZM2_SCOMX</name>
<dbReference type="AlphaFoldDB" id="A0A2U9BZM2"/>
<dbReference type="EMBL" id="CP026253">
    <property type="protein sequence ID" value="AWP09797.1"/>
    <property type="molecule type" value="Genomic_DNA"/>
</dbReference>
<evidence type="ECO:0000313" key="2">
    <source>
        <dbReference type="EMBL" id="AWP09797.1"/>
    </source>
</evidence>
<protein>
    <recommendedName>
        <fullName evidence="4">Secreted protein</fullName>
    </recommendedName>
</protein>
<evidence type="ECO:0000313" key="3">
    <source>
        <dbReference type="Proteomes" id="UP000246464"/>
    </source>
</evidence>